<evidence type="ECO:0000256" key="1">
    <source>
        <dbReference type="ARBA" id="ARBA00022723"/>
    </source>
</evidence>
<dbReference type="AlphaFoldDB" id="A0A7W8B462"/>
<dbReference type="Proteomes" id="UP000549009">
    <property type="component" value="Unassembled WGS sequence"/>
</dbReference>
<dbReference type="Pfam" id="PF13243">
    <property type="entry name" value="SQHop_cyclase_C"/>
    <property type="match status" value="1"/>
</dbReference>
<evidence type="ECO:0000313" key="3">
    <source>
        <dbReference type="EMBL" id="MBB5110029.1"/>
    </source>
</evidence>
<name>A0A7W8B462_STRST</name>
<dbReference type="GO" id="GO:0046872">
    <property type="term" value="F:metal ion binding"/>
    <property type="evidence" value="ECO:0007669"/>
    <property type="project" value="UniProtKB-KW"/>
</dbReference>
<proteinExistence type="predicted"/>
<keyword evidence="1" id="KW-0479">Metal-binding</keyword>
<sequence length="214" mass="23413">MLEMLRLPDQPADGTRLKPLREFEADGHFSTWHGERTPSVTTNAHILEALAVTQNREGPGDNASLATMVSHWLCDQQAPSGAWVDKWHASPYYATAACAMALHDHGGPAANTAVKRALVWVLDTQRADGSWGRWSGTAEETTYALQILMRCSAQPDEGCRTAGASGLRYLRAVAADAPYEPLWHDKELYAPDAIVRAAILSVLARARPHFAEAR</sequence>
<dbReference type="CDD" id="cd00688">
    <property type="entry name" value="ISOPREN_C2_like"/>
    <property type="match status" value="1"/>
</dbReference>
<dbReference type="InterPro" id="IPR008930">
    <property type="entry name" value="Terpenoid_cyclase/PrenylTrfase"/>
</dbReference>
<dbReference type="Gene3D" id="1.50.10.20">
    <property type="match status" value="1"/>
</dbReference>
<gene>
    <name evidence="3" type="ORF">FHS40_009159</name>
</gene>
<keyword evidence="4" id="KW-1185">Reference proteome</keyword>
<dbReference type="SUPFAM" id="SSF48239">
    <property type="entry name" value="Terpenoid cyclases/Protein prenyltransferases"/>
    <property type="match status" value="1"/>
</dbReference>
<reference evidence="3 4" key="1">
    <citation type="submission" date="2020-08" db="EMBL/GenBank/DDBJ databases">
        <title>Genomic Encyclopedia of Type Strains, Phase III (KMG-III): the genomes of soil and plant-associated and newly described type strains.</title>
        <authorList>
            <person name="Whitman W."/>
        </authorList>
    </citation>
    <scope>NUCLEOTIDE SEQUENCE [LARGE SCALE GENOMIC DNA]</scope>
    <source>
        <strain evidence="3 4">CECT 3146</strain>
    </source>
</reference>
<evidence type="ECO:0000259" key="2">
    <source>
        <dbReference type="Pfam" id="PF13243"/>
    </source>
</evidence>
<dbReference type="InterPro" id="IPR032696">
    <property type="entry name" value="SQ_cyclase_C"/>
</dbReference>
<organism evidence="3 4">
    <name type="scientific">Streptomyces spectabilis</name>
    <dbReference type="NCBI Taxonomy" id="68270"/>
    <lineage>
        <taxon>Bacteria</taxon>
        <taxon>Bacillati</taxon>
        <taxon>Actinomycetota</taxon>
        <taxon>Actinomycetes</taxon>
        <taxon>Kitasatosporales</taxon>
        <taxon>Streptomycetaceae</taxon>
        <taxon>Streptomyces</taxon>
    </lineage>
</organism>
<dbReference type="EMBL" id="JACHJD010000058">
    <property type="protein sequence ID" value="MBB5110029.1"/>
    <property type="molecule type" value="Genomic_DNA"/>
</dbReference>
<comment type="caution">
    <text evidence="3">The sequence shown here is derived from an EMBL/GenBank/DDBJ whole genome shotgun (WGS) entry which is preliminary data.</text>
</comment>
<feature type="domain" description="Squalene cyclase C-terminal" evidence="2">
    <location>
        <begin position="38"/>
        <end position="143"/>
    </location>
</feature>
<evidence type="ECO:0000313" key="4">
    <source>
        <dbReference type="Proteomes" id="UP000549009"/>
    </source>
</evidence>
<accession>A0A7W8B462</accession>
<protein>
    <submittedName>
        <fullName evidence="3">Squalene cyclase</fullName>
    </submittedName>
</protein>